<sequence length="308" mass="34479">MGIYILGMHRSGTSAYTRTVGRMVGYEEPEAEIKSTNQKGQWENVPLRHANEDLLRAAGSDWSAPGEELEAVLADTLADPVKRDRHAALLRRLGPEPWVWKDPRTCLTVSLWLSLSQSPAHIATVVRHPLEVAHSLSSRNGFPVLYGVALWERYNRTLIEGINGRRALFTSFHSLITTPTQVIDLTRAWIRESGYELTSDDVSDQVDGSLRHSAESDDPDDLARAGLSPAQIDLYLRMLELDGTVVDVASADLLRHEETPTTAALLDTRRQLLAPQVAWGVVKRRMRWARYPRAATARMARRISNARS</sequence>
<dbReference type="EMBL" id="JBHUEE010000002">
    <property type="protein sequence ID" value="MFD1717398.1"/>
    <property type="molecule type" value="Genomic_DNA"/>
</dbReference>
<gene>
    <name evidence="2" type="ORF">ACFSE6_06105</name>
</gene>
<keyword evidence="3" id="KW-1185">Reference proteome</keyword>
<evidence type="ECO:0000256" key="1">
    <source>
        <dbReference type="SAM" id="MobiDB-lite"/>
    </source>
</evidence>
<evidence type="ECO:0008006" key="4">
    <source>
        <dbReference type="Google" id="ProtNLM"/>
    </source>
</evidence>
<dbReference type="Gene3D" id="3.40.50.300">
    <property type="entry name" value="P-loop containing nucleotide triphosphate hydrolases"/>
    <property type="match status" value="1"/>
</dbReference>
<dbReference type="InterPro" id="IPR027417">
    <property type="entry name" value="P-loop_NTPase"/>
</dbReference>
<feature type="region of interest" description="Disordered" evidence="1">
    <location>
        <begin position="200"/>
        <end position="223"/>
    </location>
</feature>
<reference evidence="3" key="1">
    <citation type="journal article" date="2019" name="Int. J. Syst. Evol. Microbiol.">
        <title>The Global Catalogue of Microorganisms (GCM) 10K type strain sequencing project: providing services to taxonomists for standard genome sequencing and annotation.</title>
        <authorList>
            <consortium name="The Broad Institute Genomics Platform"/>
            <consortium name="The Broad Institute Genome Sequencing Center for Infectious Disease"/>
            <person name="Wu L."/>
            <person name="Ma J."/>
        </authorList>
    </citation>
    <scope>NUCLEOTIDE SEQUENCE [LARGE SCALE GENOMIC DNA]</scope>
    <source>
        <strain evidence="3">JCM 17130</strain>
    </source>
</reference>
<proteinExistence type="predicted"/>
<comment type="caution">
    <text evidence="2">The sequence shown here is derived from an EMBL/GenBank/DDBJ whole genome shotgun (WGS) entry which is preliminary data.</text>
</comment>
<name>A0ABW4L1N5_9MICO</name>
<protein>
    <recommendedName>
        <fullName evidence="4">Sulfotransferase family protein</fullName>
    </recommendedName>
</protein>
<evidence type="ECO:0000313" key="3">
    <source>
        <dbReference type="Proteomes" id="UP001597277"/>
    </source>
</evidence>
<dbReference type="RefSeq" id="WP_388003550.1">
    <property type="nucleotide sequence ID" value="NZ_JBHUEE010000002.1"/>
</dbReference>
<evidence type="ECO:0000313" key="2">
    <source>
        <dbReference type="EMBL" id="MFD1717398.1"/>
    </source>
</evidence>
<organism evidence="2 3">
    <name type="scientific">Georgenia deserti</name>
    <dbReference type="NCBI Taxonomy" id="2093781"/>
    <lineage>
        <taxon>Bacteria</taxon>
        <taxon>Bacillati</taxon>
        <taxon>Actinomycetota</taxon>
        <taxon>Actinomycetes</taxon>
        <taxon>Micrococcales</taxon>
        <taxon>Bogoriellaceae</taxon>
        <taxon>Georgenia</taxon>
    </lineage>
</organism>
<accession>A0ABW4L1N5</accession>
<dbReference type="SUPFAM" id="SSF52540">
    <property type="entry name" value="P-loop containing nucleoside triphosphate hydrolases"/>
    <property type="match status" value="1"/>
</dbReference>
<dbReference type="Proteomes" id="UP001597277">
    <property type="component" value="Unassembled WGS sequence"/>
</dbReference>